<dbReference type="PANTHER" id="PTHR30126">
    <property type="entry name" value="HTH-TYPE TRANSCRIPTIONAL REGULATOR"/>
    <property type="match status" value="1"/>
</dbReference>
<dbReference type="RefSeq" id="WP_264434388.1">
    <property type="nucleotide sequence ID" value="NZ_CP081495.1"/>
</dbReference>
<accession>A0ABY6M035</accession>
<dbReference type="Gene3D" id="1.10.10.10">
    <property type="entry name" value="Winged helix-like DNA-binding domain superfamily/Winged helix DNA-binding domain"/>
    <property type="match status" value="1"/>
</dbReference>
<gene>
    <name evidence="6" type="ORF">K5I29_03070</name>
</gene>
<keyword evidence="4" id="KW-0804">Transcription</keyword>
<evidence type="ECO:0000259" key="5">
    <source>
        <dbReference type="PROSITE" id="PS50931"/>
    </source>
</evidence>
<dbReference type="PANTHER" id="PTHR30126:SF39">
    <property type="entry name" value="HTH-TYPE TRANSCRIPTIONAL REGULATOR CYSL"/>
    <property type="match status" value="1"/>
</dbReference>
<evidence type="ECO:0000313" key="7">
    <source>
        <dbReference type="Proteomes" id="UP001163328"/>
    </source>
</evidence>
<protein>
    <submittedName>
        <fullName evidence="6">LysR family transcriptional regulator</fullName>
    </submittedName>
</protein>
<reference evidence="6" key="1">
    <citation type="submission" date="2021-08" db="EMBL/GenBank/DDBJ databases">
        <title>Flavobacterium sp. strain CC-SYL302.</title>
        <authorList>
            <person name="Lin S.-Y."/>
            <person name="Lee T.-H."/>
            <person name="Young C.-C."/>
        </authorList>
    </citation>
    <scope>NUCLEOTIDE SEQUENCE</scope>
    <source>
        <strain evidence="6">CC-SYL302</strain>
    </source>
</reference>
<dbReference type="Pfam" id="PF03466">
    <property type="entry name" value="LysR_substrate"/>
    <property type="match status" value="1"/>
</dbReference>
<dbReference type="InterPro" id="IPR005119">
    <property type="entry name" value="LysR_subst-bd"/>
</dbReference>
<dbReference type="SUPFAM" id="SSF53850">
    <property type="entry name" value="Periplasmic binding protein-like II"/>
    <property type="match status" value="1"/>
</dbReference>
<dbReference type="EMBL" id="CP081495">
    <property type="protein sequence ID" value="UYW01912.1"/>
    <property type="molecule type" value="Genomic_DNA"/>
</dbReference>
<dbReference type="InterPro" id="IPR036390">
    <property type="entry name" value="WH_DNA-bd_sf"/>
</dbReference>
<dbReference type="SUPFAM" id="SSF46785">
    <property type="entry name" value="Winged helix' DNA-binding domain"/>
    <property type="match status" value="1"/>
</dbReference>
<evidence type="ECO:0000256" key="2">
    <source>
        <dbReference type="ARBA" id="ARBA00023015"/>
    </source>
</evidence>
<dbReference type="CDD" id="cd05466">
    <property type="entry name" value="PBP2_LTTR_substrate"/>
    <property type="match status" value="1"/>
</dbReference>
<dbReference type="PRINTS" id="PR00039">
    <property type="entry name" value="HTHLYSR"/>
</dbReference>
<evidence type="ECO:0000256" key="1">
    <source>
        <dbReference type="ARBA" id="ARBA00009437"/>
    </source>
</evidence>
<name>A0ABY6M035_9FLAO</name>
<sequence>MQANLEWFRTFRAIYETGTMSGAAKALFVSQPGIGLHLNALETYTGFPLFERTARKMIPTEKGKLLYQQIINSMQCLEDIEGRFQKKSGVERPTVSIGMCVESFQQALEKHIPNLFFNLIMQFGEHDHLVHLLETGAADLILTTKKSKDKNLVYEPFATERLIVVAGKNMDLSGFYSLDMKEKDEVKNWLRQQFWYSTAADMDVLNLFWETNFGTRPDFVPNYIVPNKFSIIRCLSLGNGLAVLPDFICQDALNKKAITKIWEGYSPIDKTLFLAKRKQSLLMQEITYMEKILQNEFNSY</sequence>
<evidence type="ECO:0000313" key="6">
    <source>
        <dbReference type="EMBL" id="UYW01912.1"/>
    </source>
</evidence>
<evidence type="ECO:0000256" key="3">
    <source>
        <dbReference type="ARBA" id="ARBA00023125"/>
    </source>
</evidence>
<dbReference type="InterPro" id="IPR000847">
    <property type="entry name" value="LysR_HTH_N"/>
</dbReference>
<dbReference type="PROSITE" id="PS50931">
    <property type="entry name" value="HTH_LYSR"/>
    <property type="match status" value="1"/>
</dbReference>
<organism evidence="6 7">
    <name type="scientific">Flavobacterium agricola</name>
    <dbReference type="NCBI Taxonomy" id="2870839"/>
    <lineage>
        <taxon>Bacteria</taxon>
        <taxon>Pseudomonadati</taxon>
        <taxon>Bacteroidota</taxon>
        <taxon>Flavobacteriia</taxon>
        <taxon>Flavobacteriales</taxon>
        <taxon>Flavobacteriaceae</taxon>
        <taxon>Flavobacterium</taxon>
    </lineage>
</organism>
<feature type="domain" description="HTH lysR-type" evidence="5">
    <location>
        <begin position="1"/>
        <end position="60"/>
    </location>
</feature>
<comment type="similarity">
    <text evidence="1">Belongs to the LysR transcriptional regulatory family.</text>
</comment>
<proteinExistence type="inferred from homology"/>
<keyword evidence="7" id="KW-1185">Reference proteome</keyword>
<evidence type="ECO:0000256" key="4">
    <source>
        <dbReference type="ARBA" id="ARBA00023163"/>
    </source>
</evidence>
<dbReference type="Proteomes" id="UP001163328">
    <property type="component" value="Chromosome"/>
</dbReference>
<dbReference type="Gene3D" id="3.40.190.290">
    <property type="match status" value="1"/>
</dbReference>
<dbReference type="Pfam" id="PF00126">
    <property type="entry name" value="HTH_1"/>
    <property type="match status" value="1"/>
</dbReference>
<keyword evidence="2" id="KW-0805">Transcription regulation</keyword>
<dbReference type="InterPro" id="IPR036388">
    <property type="entry name" value="WH-like_DNA-bd_sf"/>
</dbReference>
<keyword evidence="3" id="KW-0238">DNA-binding</keyword>